<evidence type="ECO:0000313" key="5">
    <source>
        <dbReference type="EMBL" id="KKI50136.1"/>
    </source>
</evidence>
<dbReference type="AlphaFoldDB" id="A0A0M2NGR0"/>
<comment type="similarity">
    <text evidence="1">Belongs to the LytR/CpsA/Psr (LCP) family.</text>
</comment>
<name>A0A0M2NGR0_9FIRM</name>
<feature type="region of interest" description="Disordered" evidence="2">
    <location>
        <begin position="356"/>
        <end position="386"/>
    </location>
</feature>
<evidence type="ECO:0000256" key="2">
    <source>
        <dbReference type="SAM" id="MobiDB-lite"/>
    </source>
</evidence>
<protein>
    <submittedName>
        <fullName evidence="5">Cell envelope-associated transcriptional attenuator LytR-CpsA-Psr</fullName>
    </submittedName>
</protein>
<feature type="transmembrane region" description="Helical" evidence="3">
    <location>
        <begin position="12"/>
        <end position="32"/>
    </location>
</feature>
<keyword evidence="3" id="KW-1133">Transmembrane helix</keyword>
<dbReference type="OrthoDB" id="305468at2"/>
<keyword evidence="3" id="KW-0472">Membrane</keyword>
<feature type="compositionally biased region" description="Low complexity" evidence="2">
    <location>
        <begin position="356"/>
        <end position="380"/>
    </location>
</feature>
<evidence type="ECO:0000256" key="3">
    <source>
        <dbReference type="SAM" id="Phobius"/>
    </source>
</evidence>
<dbReference type="PANTHER" id="PTHR33392:SF6">
    <property type="entry name" value="POLYISOPRENYL-TEICHOIC ACID--PEPTIDOGLYCAN TEICHOIC ACID TRANSFERASE TAGU"/>
    <property type="match status" value="1"/>
</dbReference>
<dbReference type="Pfam" id="PF03816">
    <property type="entry name" value="LytR_cpsA_psr"/>
    <property type="match status" value="1"/>
</dbReference>
<dbReference type="InterPro" id="IPR050922">
    <property type="entry name" value="LytR/CpsA/Psr_CW_biosynth"/>
</dbReference>
<dbReference type="RefSeq" id="WP_046444027.1">
    <property type="nucleotide sequence ID" value="NZ_LAYJ01000112.1"/>
</dbReference>
<sequence length="386" mass="42256">MNHHKAIKGLTVLLIVLIVAAGVVLYTLYGTYKAIKDNPMAAFATPQASAVASDDLKFDNNANVETVTIDGKTYQKKQNVVTVLMLGIDSDGSAAKNAQGERSDMMMLCTVDMDANTIELTSLPRDTRTTVHDVDTKTGKIKDKTWVTKLNHAYNRGGGQDKYGAENAMRATEDLIECDGQLSIPVSYFVSIDLEHLSDLADALGGVEVTLDQDYPDIGSKGDTITLEGNNVRLYLQNRKQMDDGEMSRQKHEQDFMMAIAKKIKKLGAVESASRLFTQLQDVVKMDLNLDQIVGMAGVLDKVSLDEIKRNSFTENYKMMNDELMGQDLDFFVMDEDELMDMMLEMYYTPVDGGSARAAGQDDADASASAKASAASKGSKLNSSDD</sequence>
<accession>A0A0M2NGR0</accession>
<keyword evidence="6" id="KW-1185">Reference proteome</keyword>
<reference evidence="5 6" key="1">
    <citation type="submission" date="2015-04" db="EMBL/GenBank/DDBJ databases">
        <title>Draft genome sequence of bacteremic isolate Catabacter hongkongensis type strain HKU16T.</title>
        <authorList>
            <person name="Lau S.K."/>
            <person name="Teng J.L."/>
            <person name="Huang Y."/>
            <person name="Curreem S.O."/>
            <person name="Tsui S.K."/>
            <person name="Woo P.C."/>
        </authorList>
    </citation>
    <scope>NUCLEOTIDE SEQUENCE [LARGE SCALE GENOMIC DNA]</scope>
    <source>
        <strain evidence="5 6">HKU16</strain>
    </source>
</reference>
<dbReference type="NCBIfam" id="TIGR00350">
    <property type="entry name" value="lytR_cpsA_psr"/>
    <property type="match status" value="1"/>
</dbReference>
<feature type="domain" description="Cell envelope-related transcriptional attenuator" evidence="4">
    <location>
        <begin position="102"/>
        <end position="265"/>
    </location>
</feature>
<comment type="caution">
    <text evidence="5">The sequence shown here is derived from an EMBL/GenBank/DDBJ whole genome shotgun (WGS) entry which is preliminary data.</text>
</comment>
<evidence type="ECO:0000259" key="4">
    <source>
        <dbReference type="Pfam" id="PF03816"/>
    </source>
</evidence>
<dbReference type="STRING" id="270498.CHK_2199"/>
<dbReference type="Gene3D" id="3.40.630.190">
    <property type="entry name" value="LCP protein"/>
    <property type="match status" value="1"/>
</dbReference>
<dbReference type="Proteomes" id="UP000034076">
    <property type="component" value="Unassembled WGS sequence"/>
</dbReference>
<keyword evidence="3" id="KW-0812">Transmembrane</keyword>
<dbReference type="EMBL" id="LAYJ01000112">
    <property type="protein sequence ID" value="KKI50136.1"/>
    <property type="molecule type" value="Genomic_DNA"/>
</dbReference>
<evidence type="ECO:0000256" key="1">
    <source>
        <dbReference type="ARBA" id="ARBA00006068"/>
    </source>
</evidence>
<proteinExistence type="inferred from homology"/>
<gene>
    <name evidence="5" type="ORF">CHK_2199</name>
</gene>
<organism evidence="5 6">
    <name type="scientific">Christensenella hongkongensis</name>
    <dbReference type="NCBI Taxonomy" id="270498"/>
    <lineage>
        <taxon>Bacteria</taxon>
        <taxon>Bacillati</taxon>
        <taxon>Bacillota</taxon>
        <taxon>Clostridia</taxon>
        <taxon>Christensenellales</taxon>
        <taxon>Christensenellaceae</taxon>
        <taxon>Christensenella</taxon>
    </lineage>
</organism>
<dbReference type="InterPro" id="IPR004474">
    <property type="entry name" value="LytR_CpsA_psr"/>
</dbReference>
<dbReference type="PANTHER" id="PTHR33392">
    <property type="entry name" value="POLYISOPRENYL-TEICHOIC ACID--PEPTIDOGLYCAN TEICHOIC ACID TRANSFERASE TAGU"/>
    <property type="match status" value="1"/>
</dbReference>
<evidence type="ECO:0000313" key="6">
    <source>
        <dbReference type="Proteomes" id="UP000034076"/>
    </source>
</evidence>